<keyword evidence="2" id="KW-1185">Reference proteome</keyword>
<dbReference type="Proteomes" id="UP000321750">
    <property type="component" value="Unassembled WGS sequence"/>
</dbReference>
<organism evidence="1 2">
    <name type="scientific">Methylobacterium gnaphalii</name>
    <dbReference type="NCBI Taxonomy" id="1010610"/>
    <lineage>
        <taxon>Bacteria</taxon>
        <taxon>Pseudomonadati</taxon>
        <taxon>Pseudomonadota</taxon>
        <taxon>Alphaproteobacteria</taxon>
        <taxon>Hyphomicrobiales</taxon>
        <taxon>Methylobacteriaceae</taxon>
        <taxon>Methylobacterium</taxon>
    </lineage>
</organism>
<evidence type="ECO:0000313" key="2">
    <source>
        <dbReference type="Proteomes" id="UP000321750"/>
    </source>
</evidence>
<reference evidence="1 2" key="1">
    <citation type="submission" date="2019-07" db="EMBL/GenBank/DDBJ databases">
        <title>Whole genome shotgun sequence of Methylobacterium gnaphalii NBRC 107716.</title>
        <authorList>
            <person name="Hosoyama A."/>
            <person name="Uohara A."/>
            <person name="Ohji S."/>
            <person name="Ichikawa N."/>
        </authorList>
    </citation>
    <scope>NUCLEOTIDE SEQUENCE [LARGE SCALE GENOMIC DNA]</scope>
    <source>
        <strain evidence="1 2">NBRC 107716</strain>
    </source>
</reference>
<protein>
    <submittedName>
        <fullName evidence="1">Uncharacterized protein</fullName>
    </submittedName>
</protein>
<gene>
    <name evidence="1" type="ORF">MGN01_16720</name>
</gene>
<accession>A0A512JIP8</accession>
<name>A0A512JIP8_9HYPH</name>
<sequence length="88" mass="9850">MTMTDINLQVSRLDLEDGDIIVVRSRSKLSPETAERYQDQVQALARAHGFRQVSVVVLDDCSDLSIEPVAKLPAMQRQAERTAPVITR</sequence>
<dbReference type="RefSeq" id="WP_147046129.1">
    <property type="nucleotide sequence ID" value="NZ_BJZV01000007.1"/>
</dbReference>
<proteinExistence type="predicted"/>
<dbReference type="EMBL" id="BJZV01000007">
    <property type="protein sequence ID" value="GEP09827.1"/>
    <property type="molecule type" value="Genomic_DNA"/>
</dbReference>
<evidence type="ECO:0000313" key="1">
    <source>
        <dbReference type="EMBL" id="GEP09827.1"/>
    </source>
</evidence>
<dbReference type="AlphaFoldDB" id="A0A512JIP8"/>
<comment type="caution">
    <text evidence="1">The sequence shown here is derived from an EMBL/GenBank/DDBJ whole genome shotgun (WGS) entry which is preliminary data.</text>
</comment>